<protein>
    <recommendedName>
        <fullName evidence="4">DUF4189 domain-containing protein</fullName>
    </recommendedName>
</protein>
<organism evidence="2 3">
    <name type="scientific">Siculibacillus lacustris</name>
    <dbReference type="NCBI Taxonomy" id="1549641"/>
    <lineage>
        <taxon>Bacteria</taxon>
        <taxon>Pseudomonadati</taxon>
        <taxon>Pseudomonadota</taxon>
        <taxon>Alphaproteobacteria</taxon>
        <taxon>Hyphomicrobiales</taxon>
        <taxon>Ancalomicrobiaceae</taxon>
        <taxon>Siculibacillus</taxon>
    </lineage>
</organism>
<name>A0A4Q9VHC9_9HYPH</name>
<evidence type="ECO:0000256" key="1">
    <source>
        <dbReference type="SAM" id="SignalP"/>
    </source>
</evidence>
<dbReference type="AlphaFoldDB" id="A0A4Q9VHC9"/>
<evidence type="ECO:0008006" key="4">
    <source>
        <dbReference type="Google" id="ProtNLM"/>
    </source>
</evidence>
<feature type="signal peptide" evidence="1">
    <location>
        <begin position="1"/>
        <end position="25"/>
    </location>
</feature>
<dbReference type="Proteomes" id="UP000292781">
    <property type="component" value="Unassembled WGS sequence"/>
</dbReference>
<keyword evidence="1" id="KW-0732">Signal</keyword>
<proteinExistence type="predicted"/>
<evidence type="ECO:0000313" key="2">
    <source>
        <dbReference type="EMBL" id="TBW34394.1"/>
    </source>
</evidence>
<keyword evidence="3" id="KW-1185">Reference proteome</keyword>
<gene>
    <name evidence="2" type="ORF">EYW49_18315</name>
</gene>
<comment type="caution">
    <text evidence="2">The sequence shown here is derived from an EMBL/GenBank/DDBJ whole genome shotgun (WGS) entry which is preliminary data.</text>
</comment>
<reference evidence="2 3" key="1">
    <citation type="submission" date="2019-02" db="EMBL/GenBank/DDBJ databases">
        <title>Siculibacillus lacustris gen. nov., sp. nov., a new rosette-forming bacterium isolated from a freshwater crater lake (Lake St. Ana, Romania).</title>
        <authorList>
            <person name="Felfoldi T."/>
            <person name="Marton Z."/>
            <person name="Szabo A."/>
            <person name="Mentes A."/>
            <person name="Boka K."/>
            <person name="Marialigeti K."/>
            <person name="Mathe I."/>
            <person name="Koncz M."/>
            <person name="Schumann P."/>
            <person name="Toth E."/>
        </authorList>
    </citation>
    <scope>NUCLEOTIDE SEQUENCE [LARGE SCALE GENOMIC DNA]</scope>
    <source>
        <strain evidence="2 3">SA-279</strain>
    </source>
</reference>
<feature type="chain" id="PRO_5020773248" description="DUF4189 domain-containing protein" evidence="1">
    <location>
        <begin position="26"/>
        <end position="73"/>
    </location>
</feature>
<sequence>MSPVLRTTLFAVATAAFLAGSVADAAAWVCTARSRVASGWGSSVYFAQARGIALQQCAIRTPRGYMCRIVRCR</sequence>
<accession>A0A4Q9VHC9</accession>
<dbReference type="RefSeq" id="WP_131311079.1">
    <property type="nucleotide sequence ID" value="NZ_SJFN01000034.1"/>
</dbReference>
<evidence type="ECO:0000313" key="3">
    <source>
        <dbReference type="Proteomes" id="UP000292781"/>
    </source>
</evidence>
<dbReference type="EMBL" id="SJFN01000034">
    <property type="protein sequence ID" value="TBW34394.1"/>
    <property type="molecule type" value="Genomic_DNA"/>
</dbReference>